<evidence type="ECO:0000256" key="17">
    <source>
        <dbReference type="ARBA" id="ARBA00048623"/>
    </source>
</evidence>
<evidence type="ECO:0000256" key="13">
    <source>
        <dbReference type="ARBA" id="ARBA00023136"/>
    </source>
</evidence>
<feature type="transmembrane region" description="Helical" evidence="19">
    <location>
        <begin position="32"/>
        <end position="51"/>
    </location>
</feature>
<evidence type="ECO:0000256" key="4">
    <source>
        <dbReference type="ARBA" id="ARBA00010561"/>
    </source>
</evidence>
<keyword evidence="11 19" id="KW-0460">Magnesium</keyword>
<dbReference type="PANTHER" id="PTHR34148">
    <property type="entry name" value="ADENOSYLCOBINAMIDE-GDP RIBAZOLETRANSFERASE"/>
    <property type="match status" value="1"/>
</dbReference>
<comment type="cofactor">
    <cofactor evidence="1 19">
        <name>Mg(2+)</name>
        <dbReference type="ChEBI" id="CHEBI:18420"/>
    </cofactor>
</comment>
<proteinExistence type="inferred from homology"/>
<feature type="transmembrane region" description="Helical" evidence="19">
    <location>
        <begin position="63"/>
        <end position="82"/>
    </location>
</feature>
<evidence type="ECO:0000256" key="11">
    <source>
        <dbReference type="ARBA" id="ARBA00022842"/>
    </source>
</evidence>
<evidence type="ECO:0000256" key="2">
    <source>
        <dbReference type="ARBA" id="ARBA00004651"/>
    </source>
</evidence>
<dbReference type="AlphaFoldDB" id="A0A923RW95"/>
<comment type="pathway">
    <text evidence="3 19">Cofactor biosynthesis; adenosylcobalamin biosynthesis; adenosylcobalamin from cob(II)yrinate a,c-diamide: step 7/7.</text>
</comment>
<dbReference type="GO" id="GO:0051073">
    <property type="term" value="F:adenosylcobinamide-GDP ribazoletransferase activity"/>
    <property type="evidence" value="ECO:0007669"/>
    <property type="project" value="UniProtKB-UniRule"/>
</dbReference>
<evidence type="ECO:0000256" key="16">
    <source>
        <dbReference type="ARBA" id="ARBA00032853"/>
    </source>
</evidence>
<evidence type="ECO:0000256" key="10">
    <source>
        <dbReference type="ARBA" id="ARBA00022692"/>
    </source>
</evidence>
<evidence type="ECO:0000256" key="15">
    <source>
        <dbReference type="ARBA" id="ARBA00032605"/>
    </source>
</evidence>
<accession>A0A923RW95</accession>
<dbReference type="GO" id="GO:0009236">
    <property type="term" value="P:cobalamin biosynthetic process"/>
    <property type="evidence" value="ECO:0007669"/>
    <property type="project" value="UniProtKB-UniRule"/>
</dbReference>
<dbReference type="HAMAP" id="MF_00719">
    <property type="entry name" value="CobS"/>
    <property type="match status" value="1"/>
</dbReference>
<name>A0A923RW95_9FIRM</name>
<evidence type="ECO:0000256" key="14">
    <source>
        <dbReference type="ARBA" id="ARBA00025228"/>
    </source>
</evidence>
<evidence type="ECO:0000256" key="6">
    <source>
        <dbReference type="ARBA" id="ARBA00015850"/>
    </source>
</evidence>
<dbReference type="GO" id="GO:0005886">
    <property type="term" value="C:plasma membrane"/>
    <property type="evidence" value="ECO:0007669"/>
    <property type="project" value="UniProtKB-SubCell"/>
</dbReference>
<dbReference type="Proteomes" id="UP000606499">
    <property type="component" value="Unassembled WGS sequence"/>
</dbReference>
<dbReference type="GO" id="GO:0008818">
    <property type="term" value="F:cobalamin 5'-phosphate synthase activity"/>
    <property type="evidence" value="ECO:0007669"/>
    <property type="project" value="UniProtKB-UniRule"/>
</dbReference>
<comment type="function">
    <text evidence="14 19">Joins adenosylcobinamide-GDP and alpha-ribazole to generate adenosylcobalamin (Ado-cobalamin). Also synthesizes adenosylcobalamin 5'-phosphate from adenosylcobinamide-GDP and alpha-ribazole 5'-phosphate.</text>
</comment>
<organism evidence="20 21">
    <name type="scientific">Agathobaculum faecis</name>
    <dbReference type="NCBI Taxonomy" id="2763013"/>
    <lineage>
        <taxon>Bacteria</taxon>
        <taxon>Bacillati</taxon>
        <taxon>Bacillota</taxon>
        <taxon>Clostridia</taxon>
        <taxon>Eubacteriales</taxon>
        <taxon>Butyricicoccaceae</taxon>
        <taxon>Agathobaculum</taxon>
    </lineage>
</organism>
<evidence type="ECO:0000256" key="8">
    <source>
        <dbReference type="ARBA" id="ARBA00022573"/>
    </source>
</evidence>
<sequence>MKSAWSGLLVAFSLYSAVPVPQVRWEKRTMRWALSFLPLVGVLIGVLEGVWHAFCTRYGAAGLFYAVGAALIPLAVSGGIHLDGLCDTCDALCSYGDREKRLAILKDPHVGAFGPLWLTAFLLAETACFAQIYQTPQFLPVVFVGFAVARTDGGRKIVTIPCAKDTGLAHIFAENSDKKAVDMTLKLEEAALEVLLLVWLYCTGNGIFAMHYLVLIGLWYILHSRLTVHVFGGITGDLAGFYISLAELLALVCAAFGGMVL</sequence>
<evidence type="ECO:0000313" key="20">
    <source>
        <dbReference type="EMBL" id="MBC5725743.1"/>
    </source>
</evidence>
<evidence type="ECO:0000256" key="5">
    <source>
        <dbReference type="ARBA" id="ARBA00013200"/>
    </source>
</evidence>
<keyword evidence="7 19" id="KW-1003">Cell membrane</keyword>
<evidence type="ECO:0000313" key="21">
    <source>
        <dbReference type="Proteomes" id="UP000606499"/>
    </source>
</evidence>
<dbReference type="InterPro" id="IPR003805">
    <property type="entry name" value="CobS"/>
</dbReference>
<keyword evidence="9 19" id="KW-0808">Transferase</keyword>
<evidence type="ECO:0000256" key="7">
    <source>
        <dbReference type="ARBA" id="ARBA00022475"/>
    </source>
</evidence>
<keyword evidence="21" id="KW-1185">Reference proteome</keyword>
<dbReference type="Pfam" id="PF02654">
    <property type="entry name" value="CobS"/>
    <property type="match status" value="1"/>
</dbReference>
<protein>
    <recommendedName>
        <fullName evidence="6 19">Adenosylcobinamide-GDP ribazoletransferase</fullName>
        <ecNumber evidence="5 19">2.7.8.26</ecNumber>
    </recommendedName>
    <alternativeName>
        <fullName evidence="16 19">Cobalamin synthase</fullName>
    </alternativeName>
    <alternativeName>
        <fullName evidence="15 19">Cobalamin-5'-phosphate synthase</fullName>
    </alternativeName>
</protein>
<evidence type="ECO:0000256" key="18">
    <source>
        <dbReference type="ARBA" id="ARBA00049504"/>
    </source>
</evidence>
<comment type="subcellular location">
    <subcellularLocation>
        <location evidence="2 19">Cell membrane</location>
        <topology evidence="2 19">Multi-pass membrane protein</topology>
    </subcellularLocation>
</comment>
<comment type="catalytic activity">
    <reaction evidence="17 19">
        <text>alpha-ribazole + adenosylcob(III)inamide-GDP = adenosylcob(III)alamin + GMP + H(+)</text>
        <dbReference type="Rhea" id="RHEA:16049"/>
        <dbReference type="ChEBI" id="CHEBI:10329"/>
        <dbReference type="ChEBI" id="CHEBI:15378"/>
        <dbReference type="ChEBI" id="CHEBI:18408"/>
        <dbReference type="ChEBI" id="CHEBI:58115"/>
        <dbReference type="ChEBI" id="CHEBI:60487"/>
        <dbReference type="EC" id="2.7.8.26"/>
    </reaction>
</comment>
<evidence type="ECO:0000256" key="12">
    <source>
        <dbReference type="ARBA" id="ARBA00022989"/>
    </source>
</evidence>
<dbReference type="RefSeq" id="WP_054326988.1">
    <property type="nucleotide sequence ID" value="NZ_JACOPL010000008.1"/>
</dbReference>
<evidence type="ECO:0000256" key="9">
    <source>
        <dbReference type="ARBA" id="ARBA00022679"/>
    </source>
</evidence>
<keyword evidence="10 19" id="KW-0812">Transmembrane</keyword>
<comment type="catalytic activity">
    <reaction evidence="18 19">
        <text>alpha-ribazole 5'-phosphate + adenosylcob(III)inamide-GDP = adenosylcob(III)alamin 5'-phosphate + GMP + H(+)</text>
        <dbReference type="Rhea" id="RHEA:23560"/>
        <dbReference type="ChEBI" id="CHEBI:15378"/>
        <dbReference type="ChEBI" id="CHEBI:57918"/>
        <dbReference type="ChEBI" id="CHEBI:58115"/>
        <dbReference type="ChEBI" id="CHEBI:60487"/>
        <dbReference type="ChEBI" id="CHEBI:60493"/>
        <dbReference type="EC" id="2.7.8.26"/>
    </reaction>
</comment>
<dbReference type="EMBL" id="JACOPL010000008">
    <property type="protein sequence ID" value="MBC5725743.1"/>
    <property type="molecule type" value="Genomic_DNA"/>
</dbReference>
<reference evidence="20" key="1">
    <citation type="submission" date="2020-08" db="EMBL/GenBank/DDBJ databases">
        <title>Genome public.</title>
        <authorList>
            <person name="Liu C."/>
            <person name="Sun Q."/>
        </authorList>
    </citation>
    <scope>NUCLEOTIDE SEQUENCE</scope>
    <source>
        <strain evidence="20">NSJ-28</strain>
    </source>
</reference>
<dbReference type="EC" id="2.7.8.26" evidence="5 19"/>
<gene>
    <name evidence="19" type="primary">cobS</name>
    <name evidence="20" type="ORF">H8S45_09775</name>
</gene>
<comment type="caution">
    <text evidence="20">The sequence shown here is derived from an EMBL/GenBank/DDBJ whole genome shotgun (WGS) entry which is preliminary data.</text>
</comment>
<evidence type="ECO:0000256" key="1">
    <source>
        <dbReference type="ARBA" id="ARBA00001946"/>
    </source>
</evidence>
<keyword evidence="13 19" id="KW-0472">Membrane</keyword>
<keyword evidence="8 19" id="KW-0169">Cobalamin biosynthesis</keyword>
<evidence type="ECO:0000256" key="19">
    <source>
        <dbReference type="HAMAP-Rule" id="MF_00719"/>
    </source>
</evidence>
<evidence type="ECO:0000256" key="3">
    <source>
        <dbReference type="ARBA" id="ARBA00004663"/>
    </source>
</evidence>
<keyword evidence="12 19" id="KW-1133">Transmembrane helix</keyword>
<dbReference type="PANTHER" id="PTHR34148:SF1">
    <property type="entry name" value="ADENOSYLCOBINAMIDE-GDP RIBAZOLETRANSFERASE"/>
    <property type="match status" value="1"/>
</dbReference>
<comment type="similarity">
    <text evidence="4 19">Belongs to the CobS family.</text>
</comment>
<feature type="transmembrane region" description="Helical" evidence="19">
    <location>
        <begin position="194"/>
        <end position="221"/>
    </location>
</feature>
<feature type="transmembrane region" description="Helical" evidence="19">
    <location>
        <begin position="241"/>
        <end position="260"/>
    </location>
</feature>